<feature type="transmembrane region" description="Helical" evidence="1">
    <location>
        <begin position="20"/>
        <end position="41"/>
    </location>
</feature>
<accession>A0A556MFI7</accession>
<proteinExistence type="predicted"/>
<dbReference type="RefSeq" id="WP_144249958.1">
    <property type="nucleotide sequence ID" value="NZ_VLPK01000004.1"/>
</dbReference>
<dbReference type="AlphaFoldDB" id="A0A556MFI7"/>
<protein>
    <submittedName>
        <fullName evidence="2">AtpZ/AtpI family protein</fullName>
    </submittedName>
</protein>
<keyword evidence="3" id="KW-1185">Reference proteome</keyword>
<feature type="transmembrane region" description="Helical" evidence="1">
    <location>
        <begin position="53"/>
        <end position="74"/>
    </location>
</feature>
<keyword evidence="1" id="KW-0472">Membrane</keyword>
<comment type="caution">
    <text evidence="2">The sequence shown here is derived from an EMBL/GenBank/DDBJ whole genome shotgun (WGS) entry which is preliminary data.</text>
</comment>
<reference evidence="2 3" key="1">
    <citation type="submission" date="2019-07" db="EMBL/GenBank/DDBJ databases">
        <authorList>
            <person name="Huq M.A."/>
        </authorList>
    </citation>
    <scope>NUCLEOTIDE SEQUENCE [LARGE SCALE GENOMIC DNA]</scope>
    <source>
        <strain evidence="2 3">MAH-19</strain>
    </source>
</reference>
<keyword evidence="1" id="KW-0812">Transmembrane</keyword>
<dbReference type="InterPro" id="IPR032820">
    <property type="entry name" value="ATPase_put"/>
</dbReference>
<evidence type="ECO:0000313" key="2">
    <source>
        <dbReference type="EMBL" id="TSJ38677.1"/>
    </source>
</evidence>
<name>A0A556MFI7_9SPHI</name>
<keyword evidence="1" id="KW-1133">Transmembrane helix</keyword>
<gene>
    <name evidence="2" type="ORF">FO440_19420</name>
</gene>
<dbReference type="OrthoDB" id="9798708at2"/>
<dbReference type="Proteomes" id="UP000318733">
    <property type="component" value="Unassembled WGS sequence"/>
</dbReference>
<dbReference type="EMBL" id="VLPK01000004">
    <property type="protein sequence ID" value="TSJ38677.1"/>
    <property type="molecule type" value="Genomic_DNA"/>
</dbReference>
<evidence type="ECO:0000256" key="1">
    <source>
        <dbReference type="SAM" id="Phobius"/>
    </source>
</evidence>
<organism evidence="2 3">
    <name type="scientific">Mucilaginibacter corticis</name>
    <dbReference type="NCBI Taxonomy" id="2597670"/>
    <lineage>
        <taxon>Bacteria</taxon>
        <taxon>Pseudomonadati</taxon>
        <taxon>Bacteroidota</taxon>
        <taxon>Sphingobacteriia</taxon>
        <taxon>Sphingobacteriales</taxon>
        <taxon>Sphingobacteriaceae</taxon>
        <taxon>Mucilaginibacter</taxon>
    </lineage>
</organism>
<dbReference type="Pfam" id="PF09527">
    <property type="entry name" value="ATPase_gene1"/>
    <property type="match status" value="1"/>
</dbReference>
<evidence type="ECO:0000313" key="3">
    <source>
        <dbReference type="Proteomes" id="UP000318733"/>
    </source>
</evidence>
<sequence>MAENEPNNGDSSKDAVTNYAKFVGVAFQMLAIIGVFTYVGYKIDQSAGHATKWVTAVLSVAGVFISLFIVIRSIKN</sequence>